<dbReference type="PANTHER" id="PTHR48438">
    <property type="entry name" value="ALPHA-(1,3)-FUCOSYLTRANSFERASE C-RELATED"/>
    <property type="match status" value="1"/>
</dbReference>
<evidence type="ECO:0000256" key="10">
    <source>
        <dbReference type="ARBA" id="ARBA00023136"/>
    </source>
</evidence>
<dbReference type="Pfam" id="PF00852">
    <property type="entry name" value="Glyco_transf_10"/>
    <property type="match status" value="1"/>
</dbReference>
<comment type="pathway">
    <text evidence="2">Protein modification; protein glycosylation.</text>
</comment>
<keyword evidence="16" id="KW-1185">Reference proteome</keyword>
<evidence type="ECO:0000313" key="16">
    <source>
        <dbReference type="Proteomes" id="UP000318571"/>
    </source>
</evidence>
<dbReference type="AlphaFoldDB" id="A0A553PI49"/>
<name>A0A553PI49_TIGCA</name>
<dbReference type="InterPro" id="IPR055270">
    <property type="entry name" value="Glyco_tran_10_C"/>
</dbReference>
<keyword evidence="6 12" id="KW-0812">Transmembrane</keyword>
<feature type="domain" description="Fucosyltransferase C-terminal" evidence="13">
    <location>
        <begin position="241"/>
        <end position="414"/>
    </location>
</feature>
<evidence type="ECO:0000256" key="6">
    <source>
        <dbReference type="ARBA" id="ARBA00022692"/>
    </source>
</evidence>
<feature type="domain" description="Fucosyltransferase N-terminal" evidence="14">
    <location>
        <begin position="98"/>
        <end position="211"/>
    </location>
</feature>
<dbReference type="UniPathway" id="UPA00378"/>
<keyword evidence="4 12" id="KW-0328">Glycosyltransferase</keyword>
<keyword evidence="7" id="KW-0735">Signal-anchor</keyword>
<evidence type="ECO:0000259" key="13">
    <source>
        <dbReference type="Pfam" id="PF00852"/>
    </source>
</evidence>
<dbReference type="GO" id="GO:0008417">
    <property type="term" value="F:fucosyltransferase activity"/>
    <property type="evidence" value="ECO:0007669"/>
    <property type="project" value="InterPro"/>
</dbReference>
<dbReference type="OrthoDB" id="427096at2759"/>
<dbReference type="Proteomes" id="UP000318571">
    <property type="component" value="Chromosome 5"/>
</dbReference>
<evidence type="ECO:0000256" key="5">
    <source>
        <dbReference type="ARBA" id="ARBA00022679"/>
    </source>
</evidence>
<evidence type="ECO:0000256" key="11">
    <source>
        <dbReference type="ARBA" id="ARBA00023180"/>
    </source>
</evidence>
<dbReference type="EC" id="2.4.1.-" evidence="12"/>
<dbReference type="GO" id="GO:0032580">
    <property type="term" value="C:Golgi cisterna membrane"/>
    <property type="evidence" value="ECO:0007669"/>
    <property type="project" value="UniProtKB-SubCell"/>
</dbReference>
<comment type="similarity">
    <text evidence="3 12">Belongs to the glycosyltransferase 10 family.</text>
</comment>
<evidence type="ECO:0000256" key="1">
    <source>
        <dbReference type="ARBA" id="ARBA00004447"/>
    </source>
</evidence>
<comment type="caution">
    <text evidence="15">The sequence shown here is derived from an EMBL/GenBank/DDBJ whole genome shotgun (WGS) entry which is preliminary data.</text>
</comment>
<evidence type="ECO:0000313" key="15">
    <source>
        <dbReference type="EMBL" id="TRY77361.1"/>
    </source>
</evidence>
<dbReference type="Pfam" id="PF17039">
    <property type="entry name" value="Glyco_tran_10_N"/>
    <property type="match status" value="1"/>
</dbReference>
<keyword evidence="5 12" id="KW-0808">Transferase</keyword>
<dbReference type="EMBL" id="VCGU01000004">
    <property type="protein sequence ID" value="TRY77361.1"/>
    <property type="molecule type" value="Genomic_DNA"/>
</dbReference>
<evidence type="ECO:0000256" key="2">
    <source>
        <dbReference type="ARBA" id="ARBA00004922"/>
    </source>
</evidence>
<evidence type="ECO:0000256" key="12">
    <source>
        <dbReference type="RuleBase" id="RU003832"/>
    </source>
</evidence>
<accession>A0A553PI49</accession>
<evidence type="ECO:0000256" key="3">
    <source>
        <dbReference type="ARBA" id="ARBA00008919"/>
    </source>
</evidence>
<evidence type="ECO:0000256" key="7">
    <source>
        <dbReference type="ARBA" id="ARBA00022968"/>
    </source>
</evidence>
<keyword evidence="10" id="KW-0472">Membrane</keyword>
<keyword evidence="8" id="KW-1133">Transmembrane helix</keyword>
<dbReference type="InterPro" id="IPR031481">
    <property type="entry name" value="Glyco_tran_10_N"/>
</dbReference>
<dbReference type="OMA" id="MENPWVM"/>
<gene>
    <name evidence="15" type="ORF">TCAL_00167</name>
</gene>
<dbReference type="Gene3D" id="3.40.50.11660">
    <property type="entry name" value="Glycosyl transferase family 10, C-terminal domain"/>
    <property type="match status" value="1"/>
</dbReference>
<dbReference type="FunFam" id="3.40.50.11660:FF:000004">
    <property type="entry name" value="Glycoprotein 3-alpha-L-fucosyltransferase A"/>
    <property type="match status" value="1"/>
</dbReference>
<sequence length="440" mass="50979">MNTRINLLIAGVAYKKRLFLIILTLVLFSWTYFSVIKKRNLPTLSNSQLLDFKSMIQDMWQDVVSRNPKQLANSNTSQPSVSINVMTGNEVPFDQLKKILFYTDCYGGWDYFIGATGREAFIVLGCPDAPCYVTSNRSLMPLDQFDALVFHPRANSFAMANMPKIRSPHQRYIMWIIESGCYPSHALPKFDNFFNWTMSYRLDSDILQPYGTFKEIRPLPQKAALDSYIAQFGRDHTFLAKNKTKLAAWFVSNCNTAVNREGYVEELKKYISVDIYGRCGHLKCQQKQPDNCLNIVDNDYKFYLAFENSLSLDYVTEKMFKVMDKNVIPVTLASNQRLPLPKHSIIDATKFSPQDLASHLKEIDTNDALYAEYHWWKSFYRIEKGNKVNNFCQLCQKLNDPKDPPKTYQSMQKWWVNDANCSKWSQNRIIKASPWPMSNG</sequence>
<comment type="subcellular location">
    <subcellularLocation>
        <location evidence="1 12">Golgi apparatus</location>
        <location evidence="1 12">Golgi stack membrane</location>
        <topology evidence="1 12">Single-pass type II membrane protein</topology>
    </subcellularLocation>
</comment>
<keyword evidence="11" id="KW-0325">Glycoprotein</keyword>
<protein>
    <recommendedName>
        <fullName evidence="12">Fucosyltransferase</fullName>
        <ecNumber evidence="12">2.4.1.-</ecNumber>
    </recommendedName>
</protein>
<evidence type="ECO:0000256" key="8">
    <source>
        <dbReference type="ARBA" id="ARBA00022989"/>
    </source>
</evidence>
<keyword evidence="9 12" id="KW-0333">Golgi apparatus</keyword>
<dbReference type="InterPro" id="IPR038577">
    <property type="entry name" value="GT10-like_C_sf"/>
</dbReference>
<dbReference type="SUPFAM" id="SSF53756">
    <property type="entry name" value="UDP-Glycosyltransferase/glycogen phosphorylase"/>
    <property type="match status" value="1"/>
</dbReference>
<organism evidence="15 16">
    <name type="scientific">Tigriopus californicus</name>
    <name type="common">Marine copepod</name>
    <dbReference type="NCBI Taxonomy" id="6832"/>
    <lineage>
        <taxon>Eukaryota</taxon>
        <taxon>Metazoa</taxon>
        <taxon>Ecdysozoa</taxon>
        <taxon>Arthropoda</taxon>
        <taxon>Crustacea</taxon>
        <taxon>Multicrustacea</taxon>
        <taxon>Hexanauplia</taxon>
        <taxon>Copepoda</taxon>
        <taxon>Harpacticoida</taxon>
        <taxon>Harpacticidae</taxon>
        <taxon>Tigriopus</taxon>
    </lineage>
</organism>
<dbReference type="PANTHER" id="PTHR48438:SF1">
    <property type="entry name" value="ALPHA-(1,3)-FUCOSYLTRANSFERASE C-RELATED"/>
    <property type="match status" value="1"/>
</dbReference>
<reference evidence="15 16" key="1">
    <citation type="journal article" date="2018" name="Nat. Ecol. Evol.">
        <title>Genomic signatures of mitonuclear coevolution across populations of Tigriopus californicus.</title>
        <authorList>
            <person name="Barreto F.S."/>
            <person name="Watson E.T."/>
            <person name="Lima T.G."/>
            <person name="Willett C.S."/>
            <person name="Edmands S."/>
            <person name="Li W."/>
            <person name="Burton R.S."/>
        </authorList>
    </citation>
    <scope>NUCLEOTIDE SEQUENCE [LARGE SCALE GENOMIC DNA]</scope>
    <source>
        <strain evidence="15 16">San Diego</strain>
    </source>
</reference>
<dbReference type="InterPro" id="IPR001503">
    <property type="entry name" value="Glyco_trans_10"/>
</dbReference>
<evidence type="ECO:0000256" key="4">
    <source>
        <dbReference type="ARBA" id="ARBA00022676"/>
    </source>
</evidence>
<proteinExistence type="inferred from homology"/>
<evidence type="ECO:0000259" key="14">
    <source>
        <dbReference type="Pfam" id="PF17039"/>
    </source>
</evidence>
<evidence type="ECO:0000256" key="9">
    <source>
        <dbReference type="ARBA" id="ARBA00023034"/>
    </source>
</evidence>